<protein>
    <submittedName>
        <fullName evidence="1">Uncharacterized protein</fullName>
    </submittedName>
</protein>
<comment type="caution">
    <text evidence="1">The sequence shown here is derived from an EMBL/GenBank/DDBJ whole genome shotgun (WGS) entry which is preliminary data.</text>
</comment>
<reference evidence="1 2" key="1">
    <citation type="submission" date="2019-02" db="EMBL/GenBank/DDBJ databases">
        <title>Deep-cultivation of Planctomycetes and their phenomic and genomic characterization uncovers novel biology.</title>
        <authorList>
            <person name="Wiegand S."/>
            <person name="Jogler M."/>
            <person name="Boedeker C."/>
            <person name="Pinto D."/>
            <person name="Vollmers J."/>
            <person name="Rivas-Marin E."/>
            <person name="Kohn T."/>
            <person name="Peeters S.H."/>
            <person name="Heuer A."/>
            <person name="Rast P."/>
            <person name="Oberbeckmann S."/>
            <person name="Bunk B."/>
            <person name="Jeske O."/>
            <person name="Meyerdierks A."/>
            <person name="Storesund J.E."/>
            <person name="Kallscheuer N."/>
            <person name="Luecker S."/>
            <person name="Lage O.M."/>
            <person name="Pohl T."/>
            <person name="Merkel B.J."/>
            <person name="Hornburger P."/>
            <person name="Mueller R.-W."/>
            <person name="Bruemmer F."/>
            <person name="Labrenz M."/>
            <person name="Spormann A.M."/>
            <person name="Op Den Camp H."/>
            <person name="Overmann J."/>
            <person name="Amann R."/>
            <person name="Jetten M.S.M."/>
            <person name="Mascher T."/>
            <person name="Medema M.H."/>
            <person name="Devos D.P."/>
            <person name="Kaster A.-K."/>
            <person name="Ovreas L."/>
            <person name="Rohde M."/>
            <person name="Galperin M.Y."/>
            <person name="Jogler C."/>
        </authorList>
    </citation>
    <scope>NUCLEOTIDE SEQUENCE [LARGE SCALE GENOMIC DNA]</scope>
    <source>
        <strain evidence="1 2">Pla144</strain>
    </source>
</reference>
<dbReference type="Proteomes" id="UP000318437">
    <property type="component" value="Unassembled WGS sequence"/>
</dbReference>
<name>A0A5C6D242_9BACT</name>
<gene>
    <name evidence="1" type="ORF">Pla144_09810</name>
</gene>
<dbReference type="RefSeq" id="WP_146448188.1">
    <property type="nucleotide sequence ID" value="NZ_SJPS01000001.1"/>
</dbReference>
<organism evidence="1 2">
    <name type="scientific">Bythopirellula polymerisocia</name>
    <dbReference type="NCBI Taxonomy" id="2528003"/>
    <lineage>
        <taxon>Bacteria</taxon>
        <taxon>Pseudomonadati</taxon>
        <taxon>Planctomycetota</taxon>
        <taxon>Planctomycetia</taxon>
        <taxon>Pirellulales</taxon>
        <taxon>Lacipirellulaceae</taxon>
        <taxon>Bythopirellula</taxon>
    </lineage>
</organism>
<proteinExistence type="predicted"/>
<accession>A0A5C6D242</accession>
<evidence type="ECO:0000313" key="2">
    <source>
        <dbReference type="Proteomes" id="UP000318437"/>
    </source>
</evidence>
<sequence length="144" mass="16141">MFSLTNNLARLIFLLFATFILFVTPSMAKEFIPETKTVENDFSKTQLLMEVLHTPWLNFVGFKLGTENALEYSPGFLTQTERRNSTTDFLCLECTHSEADNVFTSLNDQSQLIINFAVPVRPATPILDDISSPATNRIGMGGGW</sequence>
<dbReference type="AlphaFoldDB" id="A0A5C6D242"/>
<keyword evidence="2" id="KW-1185">Reference proteome</keyword>
<evidence type="ECO:0000313" key="1">
    <source>
        <dbReference type="EMBL" id="TWU30195.1"/>
    </source>
</evidence>
<dbReference type="EMBL" id="SJPS01000001">
    <property type="protein sequence ID" value="TWU30195.1"/>
    <property type="molecule type" value="Genomic_DNA"/>
</dbReference>